<dbReference type="Proteomes" id="UP001479436">
    <property type="component" value="Unassembled WGS sequence"/>
</dbReference>
<dbReference type="InterPro" id="IPR051682">
    <property type="entry name" value="Mito_Persulfide_Diox"/>
</dbReference>
<gene>
    <name evidence="1" type="ORF">K7432_014359</name>
</gene>
<comment type="caution">
    <text evidence="1">The sequence shown here is derived from an EMBL/GenBank/DDBJ whole genome shotgun (WGS) entry which is preliminary data.</text>
</comment>
<dbReference type="InterPro" id="IPR036866">
    <property type="entry name" value="RibonucZ/Hydroxyglut_hydro"/>
</dbReference>
<evidence type="ECO:0008006" key="3">
    <source>
        <dbReference type="Google" id="ProtNLM"/>
    </source>
</evidence>
<sequence length="114" mass="12620">MFKSLITRTVNKQFNNVPTLVRQMATSSPAVTKSSSASPLVVPFFHKPSWTFTYIIADKKSSECAILDPCVDYATISGRISPKPLDDIINFVKSEGLNVKWLLDTHVHADHLSG</sequence>
<dbReference type="PANTHER" id="PTHR43084:SF1">
    <property type="entry name" value="PERSULFIDE DIOXYGENASE ETHE1, MITOCHONDRIAL"/>
    <property type="match status" value="1"/>
</dbReference>
<accession>A0ABR2VQ50</accession>
<proteinExistence type="predicted"/>
<dbReference type="EMBL" id="JASJQH010008480">
    <property type="protein sequence ID" value="KAK9688592.1"/>
    <property type="molecule type" value="Genomic_DNA"/>
</dbReference>
<name>A0ABR2VQ50_9FUNG</name>
<dbReference type="Gene3D" id="3.60.15.10">
    <property type="entry name" value="Ribonuclease Z/Hydroxyacylglutathione hydrolase-like"/>
    <property type="match status" value="1"/>
</dbReference>
<reference evidence="1 2" key="1">
    <citation type="submission" date="2023-04" db="EMBL/GenBank/DDBJ databases">
        <title>Genome of Basidiobolus ranarum AG-B5.</title>
        <authorList>
            <person name="Stajich J.E."/>
            <person name="Carter-House D."/>
            <person name="Gryganskyi A."/>
        </authorList>
    </citation>
    <scope>NUCLEOTIDE SEQUENCE [LARGE SCALE GENOMIC DNA]</scope>
    <source>
        <strain evidence="1 2">AG-B5</strain>
    </source>
</reference>
<dbReference type="PANTHER" id="PTHR43084">
    <property type="entry name" value="PERSULFIDE DIOXYGENASE ETHE1"/>
    <property type="match status" value="1"/>
</dbReference>
<evidence type="ECO:0000313" key="2">
    <source>
        <dbReference type="Proteomes" id="UP001479436"/>
    </source>
</evidence>
<dbReference type="SUPFAM" id="SSF56281">
    <property type="entry name" value="Metallo-hydrolase/oxidoreductase"/>
    <property type="match status" value="1"/>
</dbReference>
<keyword evidence="2" id="KW-1185">Reference proteome</keyword>
<organism evidence="1 2">
    <name type="scientific">Basidiobolus ranarum</name>
    <dbReference type="NCBI Taxonomy" id="34480"/>
    <lineage>
        <taxon>Eukaryota</taxon>
        <taxon>Fungi</taxon>
        <taxon>Fungi incertae sedis</taxon>
        <taxon>Zoopagomycota</taxon>
        <taxon>Entomophthoromycotina</taxon>
        <taxon>Basidiobolomycetes</taxon>
        <taxon>Basidiobolales</taxon>
        <taxon>Basidiobolaceae</taxon>
        <taxon>Basidiobolus</taxon>
    </lineage>
</organism>
<protein>
    <recommendedName>
        <fullName evidence="3">Metallo-beta-lactamase domain-containing protein</fullName>
    </recommendedName>
</protein>
<evidence type="ECO:0000313" key="1">
    <source>
        <dbReference type="EMBL" id="KAK9688592.1"/>
    </source>
</evidence>